<accession>A0A2N2E9H3</accession>
<organism evidence="1 2">
    <name type="scientific">Candidatus Falkowbacteria bacterium HGW-Falkowbacteria-1</name>
    <dbReference type="NCBI Taxonomy" id="2013768"/>
    <lineage>
        <taxon>Bacteria</taxon>
        <taxon>Candidatus Falkowiibacteriota</taxon>
    </lineage>
</organism>
<reference evidence="1 2" key="1">
    <citation type="journal article" date="2017" name="ISME J.">
        <title>Potential for microbial H2 and metal transformations associated with novel bacteria and archaea in deep terrestrial subsurface sediments.</title>
        <authorList>
            <person name="Hernsdorf A.W."/>
            <person name="Amano Y."/>
            <person name="Miyakawa K."/>
            <person name="Ise K."/>
            <person name="Suzuki Y."/>
            <person name="Anantharaman K."/>
            <person name="Probst A."/>
            <person name="Burstein D."/>
            <person name="Thomas B.C."/>
            <person name="Banfield J.F."/>
        </authorList>
    </citation>
    <scope>NUCLEOTIDE SEQUENCE [LARGE SCALE GENOMIC DNA]</scope>
    <source>
        <strain evidence="1">HGW-Falkowbacteria-1</strain>
    </source>
</reference>
<protein>
    <submittedName>
        <fullName evidence="1">Uncharacterized protein</fullName>
    </submittedName>
</protein>
<name>A0A2N2E9H3_9BACT</name>
<sequence length="456" mass="51347">MKKIKIALLVLVLFGGVIYFTSKPAKTKLKSYYSGDAINYEQDLIVASTDSESLEIFKLENGGLKRKMYWRPFDTRFNKDDSFYGVKLNIENGRLYAYAISGFTLYKYDISDLETYILVKEVKNTYWEWYNRVDKFGDNIVTISAKGVKVWSKDLETIDSYDIKNDTSYNISSAGNQNLIFNLKEDSNEIEIFDKNERKVSKKLQLNFYGDKNNRGIYYDSYDDYIYFADDLSVKKVTLNGALKGTFEHSGFPGYDVSSSGNEYLYFSNGLGIVKIRKSDMSVISSLRTGGVVAPEGWAMGLKVVATYDGERAVVFNNSSILVLGSNLEVLGHFEAGLDDKVYAKEDLYLSLSSPSINSGTQFELSGGGFFPNEELTVDFYNQKIKVKADNDGRFSKVLNGPSLENSSSRDKVVTQSVKNGFDVRDISERTDVKVSGGQSKLTYSTSLEIRETVLK</sequence>
<dbReference type="SUPFAM" id="SSF101898">
    <property type="entry name" value="NHL repeat"/>
    <property type="match status" value="1"/>
</dbReference>
<proteinExistence type="predicted"/>
<dbReference type="Proteomes" id="UP000233517">
    <property type="component" value="Unassembled WGS sequence"/>
</dbReference>
<comment type="caution">
    <text evidence="1">The sequence shown here is derived from an EMBL/GenBank/DDBJ whole genome shotgun (WGS) entry which is preliminary data.</text>
</comment>
<evidence type="ECO:0000313" key="1">
    <source>
        <dbReference type="EMBL" id="PKM91393.1"/>
    </source>
</evidence>
<dbReference type="EMBL" id="PHAI01000002">
    <property type="protein sequence ID" value="PKM91393.1"/>
    <property type="molecule type" value="Genomic_DNA"/>
</dbReference>
<dbReference type="AlphaFoldDB" id="A0A2N2E9H3"/>
<gene>
    <name evidence="1" type="ORF">CVU82_02235</name>
</gene>
<evidence type="ECO:0000313" key="2">
    <source>
        <dbReference type="Proteomes" id="UP000233517"/>
    </source>
</evidence>